<protein>
    <submittedName>
        <fullName evidence="2">Glyoxalase family protein</fullName>
    </submittedName>
</protein>
<dbReference type="InterPro" id="IPR004360">
    <property type="entry name" value="Glyas_Fos-R_dOase_dom"/>
</dbReference>
<dbReference type="Pfam" id="PF00903">
    <property type="entry name" value="Glyoxalase"/>
    <property type="match status" value="1"/>
</dbReference>
<accession>A0A059FXC3</accession>
<dbReference type="PANTHER" id="PTHR36503:SF1">
    <property type="entry name" value="BLR2520 PROTEIN"/>
    <property type="match status" value="1"/>
</dbReference>
<evidence type="ECO:0000313" key="3">
    <source>
        <dbReference type="Proteomes" id="UP000025061"/>
    </source>
</evidence>
<reference evidence="2 3" key="1">
    <citation type="submission" date="2013-04" db="EMBL/GenBank/DDBJ databases">
        <title>Hyphomonas hirschiana VP5 Genome Sequencing.</title>
        <authorList>
            <person name="Lai Q."/>
            <person name="Shao Z."/>
        </authorList>
    </citation>
    <scope>NUCLEOTIDE SEQUENCE [LARGE SCALE GENOMIC DNA]</scope>
    <source>
        <strain evidence="2 3">VP5</strain>
    </source>
</reference>
<dbReference type="SUPFAM" id="SSF54593">
    <property type="entry name" value="Glyoxalase/Bleomycin resistance protein/Dihydroxybiphenyl dioxygenase"/>
    <property type="match status" value="1"/>
</dbReference>
<dbReference type="PATRIC" id="fig|1280951.3.peg.1577"/>
<organism evidence="2 3">
    <name type="scientific">Hyphomonas hirschiana VP5</name>
    <dbReference type="NCBI Taxonomy" id="1280951"/>
    <lineage>
        <taxon>Bacteria</taxon>
        <taxon>Pseudomonadati</taxon>
        <taxon>Pseudomonadota</taxon>
        <taxon>Alphaproteobacteria</taxon>
        <taxon>Hyphomonadales</taxon>
        <taxon>Hyphomonadaceae</taxon>
        <taxon>Hyphomonas</taxon>
    </lineage>
</organism>
<dbReference type="AlphaFoldDB" id="A0A059FXC3"/>
<dbReference type="EMBL" id="ARYI01000005">
    <property type="protein sequence ID" value="KCZ95136.1"/>
    <property type="molecule type" value="Genomic_DNA"/>
</dbReference>
<feature type="domain" description="VOC" evidence="1">
    <location>
        <begin position="8"/>
        <end position="131"/>
    </location>
</feature>
<name>A0A059FXC3_9PROT</name>
<evidence type="ECO:0000259" key="1">
    <source>
        <dbReference type="PROSITE" id="PS51819"/>
    </source>
</evidence>
<gene>
    <name evidence="2" type="ORF">HHI_07802</name>
</gene>
<evidence type="ECO:0000313" key="2">
    <source>
        <dbReference type="EMBL" id="KCZ95136.1"/>
    </source>
</evidence>
<dbReference type="PANTHER" id="PTHR36503">
    <property type="entry name" value="BLR2520 PROTEIN"/>
    <property type="match status" value="1"/>
</dbReference>
<dbReference type="OrthoDB" id="9798430at2"/>
<dbReference type="Gene3D" id="3.10.180.10">
    <property type="entry name" value="2,3-Dihydroxybiphenyl 1,2-Dioxygenase, domain 1"/>
    <property type="match status" value="1"/>
</dbReference>
<proteinExistence type="predicted"/>
<dbReference type="InterPro" id="IPR037523">
    <property type="entry name" value="VOC_core"/>
</dbReference>
<comment type="caution">
    <text evidence="2">The sequence shown here is derived from an EMBL/GenBank/DDBJ whole genome shotgun (WGS) entry which is preliminary data.</text>
</comment>
<keyword evidence="3" id="KW-1185">Reference proteome</keyword>
<dbReference type="RefSeq" id="WP_011646751.1">
    <property type="nucleotide sequence ID" value="NZ_ARYI01000005.1"/>
</dbReference>
<sequence>MGVLPEQRVSVITVGVRDLAGMIRFYTEVLGFEDRGVKGEVAFFNAGGLVIGLWDETKLAADAGVADDRKGAFKGFALAFNARSTDEVDEIFQRLERAGAQISKPPHKTYWGGYSGYFADPEGNAWEVAHNPFWPIDEAGRVSIPLAKEQ</sequence>
<dbReference type="Proteomes" id="UP000025061">
    <property type="component" value="Unassembled WGS sequence"/>
</dbReference>
<dbReference type="InterPro" id="IPR029068">
    <property type="entry name" value="Glyas_Bleomycin-R_OHBP_Dase"/>
</dbReference>
<dbReference type="PROSITE" id="PS51819">
    <property type="entry name" value="VOC"/>
    <property type="match status" value="1"/>
</dbReference>